<protein>
    <submittedName>
        <fullName evidence="7">RDD family protein</fullName>
    </submittedName>
</protein>
<feature type="domain" description="RDD" evidence="6">
    <location>
        <begin position="18"/>
        <end position="170"/>
    </location>
</feature>
<evidence type="ECO:0000256" key="4">
    <source>
        <dbReference type="ARBA" id="ARBA00023136"/>
    </source>
</evidence>
<evidence type="ECO:0000256" key="5">
    <source>
        <dbReference type="SAM" id="Phobius"/>
    </source>
</evidence>
<dbReference type="InterPro" id="IPR010432">
    <property type="entry name" value="RDD"/>
</dbReference>
<evidence type="ECO:0000256" key="1">
    <source>
        <dbReference type="ARBA" id="ARBA00004141"/>
    </source>
</evidence>
<name>A0A6I3P2I2_STRPA</name>
<dbReference type="Proteomes" id="UP000430295">
    <property type="component" value="Unassembled WGS sequence"/>
</dbReference>
<sequence>MRKGETVMKILAINPISFKKRMMEFLFDYLFILAYLVFLFLGSMLIYIIFFNGVPEFTEIQSQWLVFFTSVLPITLLFTYLDYAKNGSLGKIKAGLQLVYQKKTVQASLIRNVIKFLPWQIGHMGTIHGFYSEFDVLSISLSISATLLAVLLLAMTLFRKDKRHLGDLLAHTQVQLKEE</sequence>
<evidence type="ECO:0000313" key="8">
    <source>
        <dbReference type="Proteomes" id="UP000430295"/>
    </source>
</evidence>
<dbReference type="AlphaFoldDB" id="A0A6I3P2I2"/>
<feature type="transmembrane region" description="Helical" evidence="5">
    <location>
        <begin position="137"/>
        <end position="158"/>
    </location>
</feature>
<evidence type="ECO:0000313" key="7">
    <source>
        <dbReference type="EMBL" id="MTR41103.1"/>
    </source>
</evidence>
<comment type="subcellular location">
    <subcellularLocation>
        <location evidence="1">Membrane</location>
        <topology evidence="1">Multi-pass membrane protein</topology>
    </subcellularLocation>
</comment>
<evidence type="ECO:0000256" key="3">
    <source>
        <dbReference type="ARBA" id="ARBA00022989"/>
    </source>
</evidence>
<dbReference type="RefSeq" id="WP_155199008.1">
    <property type="nucleotide sequence ID" value="NZ_WMYS01000002.1"/>
</dbReference>
<keyword evidence="4 5" id="KW-0472">Membrane</keyword>
<keyword evidence="3 5" id="KW-1133">Transmembrane helix</keyword>
<reference evidence="7 8" key="1">
    <citation type="journal article" date="2019" name="Nat. Med.">
        <title>A library of human gut bacterial isolates paired with longitudinal multiomics data enables mechanistic microbiome research.</title>
        <authorList>
            <person name="Poyet M."/>
            <person name="Groussin M."/>
            <person name="Gibbons S.M."/>
            <person name="Avila-Pacheco J."/>
            <person name="Jiang X."/>
            <person name="Kearney S.M."/>
            <person name="Perrotta A.R."/>
            <person name="Berdy B."/>
            <person name="Zhao S."/>
            <person name="Lieberman T.D."/>
            <person name="Swanson P.K."/>
            <person name="Smith M."/>
            <person name="Roesemann S."/>
            <person name="Alexander J.E."/>
            <person name="Rich S.A."/>
            <person name="Livny J."/>
            <person name="Vlamakis H."/>
            <person name="Clish C."/>
            <person name="Bullock K."/>
            <person name="Deik A."/>
            <person name="Scott J."/>
            <person name="Pierce K.A."/>
            <person name="Xavier R.J."/>
            <person name="Alm E.J."/>
        </authorList>
    </citation>
    <scope>NUCLEOTIDE SEQUENCE [LARGE SCALE GENOMIC DNA]</scope>
    <source>
        <strain evidence="7 8">BIOML-A18</strain>
    </source>
</reference>
<proteinExistence type="predicted"/>
<keyword evidence="2 5" id="KW-0812">Transmembrane</keyword>
<accession>A0A6I3P2I2</accession>
<dbReference type="EMBL" id="WMYS01000002">
    <property type="protein sequence ID" value="MTR41103.1"/>
    <property type="molecule type" value="Genomic_DNA"/>
</dbReference>
<comment type="caution">
    <text evidence="7">The sequence shown here is derived from an EMBL/GenBank/DDBJ whole genome shotgun (WGS) entry which is preliminary data.</text>
</comment>
<evidence type="ECO:0000256" key="2">
    <source>
        <dbReference type="ARBA" id="ARBA00022692"/>
    </source>
</evidence>
<dbReference type="GO" id="GO:0016020">
    <property type="term" value="C:membrane"/>
    <property type="evidence" value="ECO:0007669"/>
    <property type="project" value="UniProtKB-SubCell"/>
</dbReference>
<gene>
    <name evidence="7" type="ORF">GMC75_05300</name>
</gene>
<feature type="transmembrane region" description="Helical" evidence="5">
    <location>
        <begin position="26"/>
        <end position="50"/>
    </location>
</feature>
<evidence type="ECO:0000259" key="6">
    <source>
        <dbReference type="Pfam" id="PF06271"/>
    </source>
</evidence>
<feature type="transmembrane region" description="Helical" evidence="5">
    <location>
        <begin position="62"/>
        <end position="83"/>
    </location>
</feature>
<organism evidence="7 8">
    <name type="scientific">Streptococcus parasanguinis</name>
    <dbReference type="NCBI Taxonomy" id="1318"/>
    <lineage>
        <taxon>Bacteria</taxon>
        <taxon>Bacillati</taxon>
        <taxon>Bacillota</taxon>
        <taxon>Bacilli</taxon>
        <taxon>Lactobacillales</taxon>
        <taxon>Streptococcaceae</taxon>
        <taxon>Streptococcus</taxon>
    </lineage>
</organism>
<dbReference type="Pfam" id="PF06271">
    <property type="entry name" value="RDD"/>
    <property type="match status" value="1"/>
</dbReference>